<protein>
    <recommendedName>
        <fullName evidence="2">histidine kinase</fullName>
        <ecNumber evidence="2">2.7.13.3</ecNumber>
    </recommendedName>
</protein>
<comment type="catalytic activity">
    <reaction evidence="1">
        <text>ATP + protein L-histidine = ADP + protein N-phospho-L-histidine.</text>
        <dbReference type="EC" id="2.7.13.3"/>
    </reaction>
</comment>
<dbReference type="InterPro" id="IPR003594">
    <property type="entry name" value="HATPase_dom"/>
</dbReference>
<dbReference type="InterPro" id="IPR036890">
    <property type="entry name" value="HATPase_C_sf"/>
</dbReference>
<gene>
    <name evidence="5" type="ORF">D7X32_33955</name>
</gene>
<evidence type="ECO:0000256" key="3">
    <source>
        <dbReference type="ARBA" id="ARBA00022553"/>
    </source>
</evidence>
<keyword evidence="6" id="KW-1185">Reference proteome</keyword>
<dbReference type="SMART" id="SM00388">
    <property type="entry name" value="HisKA"/>
    <property type="match status" value="1"/>
</dbReference>
<dbReference type="SMART" id="SM00387">
    <property type="entry name" value="HATPase_c"/>
    <property type="match status" value="1"/>
</dbReference>
<dbReference type="PANTHER" id="PTHR43065">
    <property type="entry name" value="SENSOR HISTIDINE KINASE"/>
    <property type="match status" value="1"/>
</dbReference>
<dbReference type="PRINTS" id="PR00344">
    <property type="entry name" value="BCTRLSENSOR"/>
</dbReference>
<dbReference type="Pfam" id="PF02518">
    <property type="entry name" value="HATPase_c"/>
    <property type="match status" value="1"/>
</dbReference>
<comment type="caution">
    <text evidence="5">The sequence shown here is derived from an EMBL/GenBank/DDBJ whole genome shotgun (WGS) entry which is preliminary data.</text>
</comment>
<sequence length="444" mass="48759">MLLILLAWLTAFAPHDFHRVKDREQRPGVRGSFADAMPFAVHLKHPVWPQVPLVLLILGLLLERRQRQRAQRLNRAVLGALPGAVALLDSGGVVLRTHPLPAHGDGPGGLPVRQLLSPGRPFLEVFQEAARAGPPEMDGAVALLRDVLTKRVREGVTEWQGPAAGTWFEMRAHRLELPEGGTFVSMVDVSARRRAELEARQARDERAHLQRVATVGELGVSIAHELNQPLAAILNNARTAQRLLARPPVDLRLLAEILQDIVSDDQRAGEIIRHMRALLRREEARHLHHDLNALVRGVMRLVEPDARLRGADLVLCLAESILHVHGDGVQLQQVVLNLTLNALDAVVPRPVGGRQVWVTTRRVGAAVELVLEDSGVGMSEEALRHLFEPFFTTKSHGMGMGLAISRSILEVHQGRLQAESREGGGCRLRCTLPWVDGPSGDGAP</sequence>
<dbReference type="InterPro" id="IPR005467">
    <property type="entry name" value="His_kinase_dom"/>
</dbReference>
<dbReference type="SUPFAM" id="SSF47384">
    <property type="entry name" value="Homodimeric domain of signal transducing histidine kinase"/>
    <property type="match status" value="1"/>
</dbReference>
<organism evidence="5 6">
    <name type="scientific">Corallococcus carmarthensis</name>
    <dbReference type="NCBI Taxonomy" id="2316728"/>
    <lineage>
        <taxon>Bacteria</taxon>
        <taxon>Pseudomonadati</taxon>
        <taxon>Myxococcota</taxon>
        <taxon>Myxococcia</taxon>
        <taxon>Myxococcales</taxon>
        <taxon>Cystobacterineae</taxon>
        <taxon>Myxococcaceae</taxon>
        <taxon>Corallococcus</taxon>
    </lineage>
</organism>
<keyword evidence="3" id="KW-0597">Phosphoprotein</keyword>
<dbReference type="Gene3D" id="3.30.565.10">
    <property type="entry name" value="Histidine kinase-like ATPase, C-terminal domain"/>
    <property type="match status" value="1"/>
</dbReference>
<dbReference type="CDD" id="cd00082">
    <property type="entry name" value="HisKA"/>
    <property type="match status" value="1"/>
</dbReference>
<evidence type="ECO:0000259" key="4">
    <source>
        <dbReference type="PROSITE" id="PS50109"/>
    </source>
</evidence>
<dbReference type="InterPro" id="IPR004358">
    <property type="entry name" value="Sig_transdc_His_kin-like_C"/>
</dbReference>
<dbReference type="InterPro" id="IPR003661">
    <property type="entry name" value="HisK_dim/P_dom"/>
</dbReference>
<dbReference type="AlphaFoldDB" id="A0A3A8JMT1"/>
<reference evidence="6" key="1">
    <citation type="submission" date="2018-09" db="EMBL/GenBank/DDBJ databases">
        <authorList>
            <person name="Livingstone P.G."/>
            <person name="Whitworth D.E."/>
        </authorList>
    </citation>
    <scope>NUCLEOTIDE SEQUENCE [LARGE SCALE GENOMIC DNA]</scope>
    <source>
        <strain evidence="6">CA043D</strain>
    </source>
</reference>
<dbReference type="InterPro" id="IPR036097">
    <property type="entry name" value="HisK_dim/P_sf"/>
</dbReference>
<evidence type="ECO:0000256" key="1">
    <source>
        <dbReference type="ARBA" id="ARBA00000085"/>
    </source>
</evidence>
<accession>A0A3A8JMT1</accession>
<dbReference type="GO" id="GO:0000155">
    <property type="term" value="F:phosphorelay sensor kinase activity"/>
    <property type="evidence" value="ECO:0007669"/>
    <property type="project" value="InterPro"/>
</dbReference>
<dbReference type="Gene3D" id="3.30.450.20">
    <property type="entry name" value="PAS domain"/>
    <property type="match status" value="1"/>
</dbReference>
<feature type="domain" description="Histidine kinase" evidence="4">
    <location>
        <begin position="221"/>
        <end position="436"/>
    </location>
</feature>
<name>A0A3A8JMT1_9BACT</name>
<dbReference type="SUPFAM" id="SSF55874">
    <property type="entry name" value="ATPase domain of HSP90 chaperone/DNA topoisomerase II/histidine kinase"/>
    <property type="match status" value="1"/>
</dbReference>
<dbReference type="EC" id="2.7.13.3" evidence="2"/>
<evidence type="ECO:0000313" key="6">
    <source>
        <dbReference type="Proteomes" id="UP000268313"/>
    </source>
</evidence>
<dbReference type="Proteomes" id="UP000268313">
    <property type="component" value="Unassembled WGS sequence"/>
</dbReference>
<evidence type="ECO:0000256" key="2">
    <source>
        <dbReference type="ARBA" id="ARBA00012438"/>
    </source>
</evidence>
<proteinExistence type="predicted"/>
<dbReference type="PROSITE" id="PS50109">
    <property type="entry name" value="HIS_KIN"/>
    <property type="match status" value="1"/>
</dbReference>
<dbReference type="Gene3D" id="1.10.287.130">
    <property type="match status" value="1"/>
</dbReference>
<dbReference type="PANTHER" id="PTHR43065:SF42">
    <property type="entry name" value="TWO-COMPONENT SENSOR PPRA"/>
    <property type="match status" value="1"/>
</dbReference>
<dbReference type="EMBL" id="RAWE01000190">
    <property type="protein sequence ID" value="RKG97082.1"/>
    <property type="molecule type" value="Genomic_DNA"/>
</dbReference>
<evidence type="ECO:0000313" key="5">
    <source>
        <dbReference type="EMBL" id="RKG97082.1"/>
    </source>
</evidence>